<organism evidence="1 2">
    <name type="scientific">Nephila pilipes</name>
    <name type="common">Giant wood spider</name>
    <name type="synonym">Nephila maculata</name>
    <dbReference type="NCBI Taxonomy" id="299642"/>
    <lineage>
        <taxon>Eukaryota</taxon>
        <taxon>Metazoa</taxon>
        <taxon>Ecdysozoa</taxon>
        <taxon>Arthropoda</taxon>
        <taxon>Chelicerata</taxon>
        <taxon>Arachnida</taxon>
        <taxon>Araneae</taxon>
        <taxon>Araneomorphae</taxon>
        <taxon>Entelegynae</taxon>
        <taxon>Araneoidea</taxon>
        <taxon>Nephilidae</taxon>
        <taxon>Nephila</taxon>
    </lineage>
</organism>
<accession>A0A8X6P2F2</accession>
<proteinExistence type="predicted"/>
<dbReference type="AlphaFoldDB" id="A0A8X6P2F2"/>
<sequence length="101" mass="11929">MLLVQRLKLQDIYVLQRVDFRQEMTKPVLIPKTEDLLVHAMDVWSKPLYCWRTVIRDSQIRGVDFQKTQLTMSLAERTKNEVEAYTTCVDVGLQEESLRQT</sequence>
<gene>
    <name evidence="1" type="ORF">NPIL_594771</name>
</gene>
<reference evidence="1" key="1">
    <citation type="submission" date="2020-08" db="EMBL/GenBank/DDBJ databases">
        <title>Multicomponent nature underlies the extraordinary mechanical properties of spider dragline silk.</title>
        <authorList>
            <person name="Kono N."/>
            <person name="Nakamura H."/>
            <person name="Mori M."/>
            <person name="Yoshida Y."/>
            <person name="Ohtoshi R."/>
            <person name="Malay A.D."/>
            <person name="Moran D.A.P."/>
            <person name="Tomita M."/>
            <person name="Numata K."/>
            <person name="Arakawa K."/>
        </authorList>
    </citation>
    <scope>NUCLEOTIDE SEQUENCE</scope>
</reference>
<evidence type="ECO:0000313" key="2">
    <source>
        <dbReference type="Proteomes" id="UP000887013"/>
    </source>
</evidence>
<evidence type="ECO:0000313" key="1">
    <source>
        <dbReference type="EMBL" id="GFT46762.1"/>
    </source>
</evidence>
<dbReference type="Proteomes" id="UP000887013">
    <property type="component" value="Unassembled WGS sequence"/>
</dbReference>
<dbReference type="EMBL" id="BMAW01064726">
    <property type="protein sequence ID" value="GFT46762.1"/>
    <property type="molecule type" value="Genomic_DNA"/>
</dbReference>
<comment type="caution">
    <text evidence="1">The sequence shown here is derived from an EMBL/GenBank/DDBJ whole genome shotgun (WGS) entry which is preliminary data.</text>
</comment>
<name>A0A8X6P2F2_NEPPI</name>
<protein>
    <submittedName>
        <fullName evidence="1">Uncharacterized protein</fullName>
    </submittedName>
</protein>
<keyword evidence="2" id="KW-1185">Reference proteome</keyword>